<evidence type="ECO:0000256" key="3">
    <source>
        <dbReference type="PROSITE-ProRule" id="PRU00169"/>
    </source>
</evidence>
<accession>A0A1W2DB01</accession>
<feature type="modified residue" description="4-aspartylphosphate" evidence="3">
    <location>
        <position position="53"/>
    </location>
</feature>
<gene>
    <name evidence="5" type="ORF">SAMN02746065_11681</name>
</gene>
<dbReference type="Gene3D" id="3.40.50.2300">
    <property type="match status" value="1"/>
</dbReference>
<feature type="domain" description="Response regulatory" evidence="4">
    <location>
        <begin position="4"/>
        <end position="118"/>
    </location>
</feature>
<evidence type="ECO:0000259" key="4">
    <source>
        <dbReference type="PROSITE" id="PS50110"/>
    </source>
</evidence>
<dbReference type="PROSITE" id="PS50110">
    <property type="entry name" value="RESPONSE_REGULATORY"/>
    <property type="match status" value="1"/>
</dbReference>
<dbReference type="SMART" id="SM00448">
    <property type="entry name" value="REC"/>
    <property type="match status" value="1"/>
</dbReference>
<keyword evidence="6" id="KW-1185">Reference proteome</keyword>
<name>A0A1W2DB01_9BACT</name>
<dbReference type="InterPro" id="IPR050595">
    <property type="entry name" value="Bact_response_regulator"/>
</dbReference>
<dbReference type="Proteomes" id="UP000192418">
    <property type="component" value="Unassembled WGS sequence"/>
</dbReference>
<proteinExistence type="predicted"/>
<keyword evidence="1 3" id="KW-0597">Phosphoprotein</keyword>
<dbReference type="RefSeq" id="WP_084070162.1">
    <property type="nucleotide sequence ID" value="NZ_FWXY01000016.1"/>
</dbReference>
<dbReference type="PANTHER" id="PTHR44591">
    <property type="entry name" value="STRESS RESPONSE REGULATOR PROTEIN 1"/>
    <property type="match status" value="1"/>
</dbReference>
<reference evidence="5 6" key="1">
    <citation type="submission" date="2017-04" db="EMBL/GenBank/DDBJ databases">
        <authorList>
            <person name="Afonso C.L."/>
            <person name="Miller P.J."/>
            <person name="Scott M.A."/>
            <person name="Spackman E."/>
            <person name="Goraichik I."/>
            <person name="Dimitrov K.M."/>
            <person name="Suarez D.L."/>
            <person name="Swayne D.E."/>
        </authorList>
    </citation>
    <scope>NUCLEOTIDE SEQUENCE [LARGE SCALE GENOMIC DNA]</scope>
    <source>
        <strain evidence="5 6">DSM 3385</strain>
    </source>
</reference>
<dbReference type="GO" id="GO:0000160">
    <property type="term" value="P:phosphorelay signal transduction system"/>
    <property type="evidence" value="ECO:0007669"/>
    <property type="project" value="UniProtKB-KW"/>
</dbReference>
<evidence type="ECO:0000313" key="6">
    <source>
        <dbReference type="Proteomes" id="UP000192418"/>
    </source>
</evidence>
<dbReference type="OrthoDB" id="9788090at2"/>
<protein>
    <submittedName>
        <fullName evidence="5">Response regulator receiver domain-containing protein</fullName>
    </submittedName>
</protein>
<dbReference type="InterPro" id="IPR001789">
    <property type="entry name" value="Sig_transdc_resp-reg_receiver"/>
</dbReference>
<dbReference type="EMBL" id="FWXY01000016">
    <property type="protein sequence ID" value="SMC94670.1"/>
    <property type="molecule type" value="Genomic_DNA"/>
</dbReference>
<evidence type="ECO:0000256" key="2">
    <source>
        <dbReference type="ARBA" id="ARBA00023012"/>
    </source>
</evidence>
<organism evidence="5 6">
    <name type="scientific">Desulfocicer vacuolatum DSM 3385</name>
    <dbReference type="NCBI Taxonomy" id="1121400"/>
    <lineage>
        <taxon>Bacteria</taxon>
        <taxon>Pseudomonadati</taxon>
        <taxon>Thermodesulfobacteriota</taxon>
        <taxon>Desulfobacteria</taxon>
        <taxon>Desulfobacterales</taxon>
        <taxon>Desulfobacteraceae</taxon>
        <taxon>Desulfocicer</taxon>
    </lineage>
</organism>
<evidence type="ECO:0000256" key="1">
    <source>
        <dbReference type="ARBA" id="ARBA00022553"/>
    </source>
</evidence>
<dbReference type="STRING" id="1121400.SAMN02746065_11681"/>
<keyword evidence="2" id="KW-0902">Two-component regulatory system</keyword>
<dbReference type="InterPro" id="IPR011006">
    <property type="entry name" value="CheY-like_superfamily"/>
</dbReference>
<sequence>MKIKVLIVDDEVDFAQTLAQRLELREFSVTPVFSGKAALEIVEEIDFDVVVLDVQMPEIDGLEILEKIRKCLPLTEVIMLTGQATVDNAIKGMKLGAFDFLLKPADTDVLEEKIREAHGIKMRHEDRIRKAEIENIIKQRGW</sequence>
<dbReference type="PANTHER" id="PTHR44591:SF14">
    <property type="entry name" value="PROTEIN PILG"/>
    <property type="match status" value="1"/>
</dbReference>
<dbReference type="AlphaFoldDB" id="A0A1W2DB01"/>
<dbReference type="Pfam" id="PF00072">
    <property type="entry name" value="Response_reg"/>
    <property type="match status" value="1"/>
</dbReference>
<evidence type="ECO:0000313" key="5">
    <source>
        <dbReference type="EMBL" id="SMC94670.1"/>
    </source>
</evidence>
<dbReference type="SUPFAM" id="SSF52172">
    <property type="entry name" value="CheY-like"/>
    <property type="match status" value="1"/>
</dbReference>